<evidence type="ECO:0000256" key="6">
    <source>
        <dbReference type="SAM" id="SignalP"/>
    </source>
</evidence>
<keyword evidence="2 6" id="KW-0732">Signal</keyword>
<evidence type="ECO:0000256" key="1">
    <source>
        <dbReference type="ARBA" id="ARBA00004442"/>
    </source>
</evidence>
<sequence>MKKLLLAASTAALTFPAFAADVVMEEPPAPMVMEVPASTGWSGVYVGLQAGYGFGDDGQVQLSPFTNPGLIGAFTPAGAAAGSSFNANGDFDDGFVGGAHIGYDHQIGNIVIGGILDVSYTDLGDEQRAFSRSPAEYVIERELDLLATLRARLGYSFANDRFLAYATGGVAYGDVDFNYRQGALSPASTVSTSGGQDSDFGYTVGGGVEMRMTQNVSFGLEYLYTNLGDNDFNANLQGGPFGGVGGAVGSNPGGTNLTGSDDDFDFHTIQAKISYRF</sequence>
<dbReference type="GO" id="GO:0009279">
    <property type="term" value="C:cell outer membrane"/>
    <property type="evidence" value="ECO:0007669"/>
    <property type="project" value="UniProtKB-SubCell"/>
</dbReference>
<feature type="domain" description="Outer membrane protein beta-barrel" evidence="7">
    <location>
        <begin position="35"/>
        <end position="277"/>
    </location>
</feature>
<reference evidence="8" key="1">
    <citation type="submission" date="2021-03" db="EMBL/GenBank/DDBJ databases">
        <title>Genome sequencing and assembly of Tianweitania sediminis.</title>
        <authorList>
            <person name="Chhetri G."/>
        </authorList>
    </citation>
    <scope>NUCLEOTIDE SEQUENCE</scope>
    <source>
        <strain evidence="8">Z8</strain>
    </source>
</reference>
<evidence type="ECO:0000256" key="2">
    <source>
        <dbReference type="ARBA" id="ARBA00022729"/>
    </source>
</evidence>
<keyword evidence="9" id="KW-1185">Reference proteome</keyword>
<comment type="subcellular location">
    <subcellularLocation>
        <location evidence="1">Cell outer membrane</location>
    </subcellularLocation>
</comment>
<name>A0A8J7UK11_9HYPH</name>
<feature type="signal peptide" evidence="6">
    <location>
        <begin position="1"/>
        <end position="19"/>
    </location>
</feature>
<dbReference type="SUPFAM" id="SSF56925">
    <property type="entry name" value="OMPA-like"/>
    <property type="match status" value="1"/>
</dbReference>
<feature type="chain" id="PRO_5035172067" evidence="6">
    <location>
        <begin position="20"/>
        <end position="277"/>
    </location>
</feature>
<gene>
    <name evidence="8" type="ORF">J5Y06_04420</name>
</gene>
<dbReference type="InterPro" id="IPR051692">
    <property type="entry name" value="OMP-like"/>
</dbReference>
<keyword evidence="4" id="KW-0998">Cell outer membrane</keyword>
<dbReference type="Pfam" id="PF13505">
    <property type="entry name" value="OMP_b-brl"/>
    <property type="match status" value="1"/>
</dbReference>
<proteinExistence type="inferred from homology"/>
<comment type="similarity">
    <text evidence="5">Belongs to the Omp25/RopB family.</text>
</comment>
<accession>A0A8J7UK11</accession>
<comment type="caution">
    <text evidence="8">The sequence shown here is derived from an EMBL/GenBank/DDBJ whole genome shotgun (WGS) entry which is preliminary data.</text>
</comment>
<dbReference type="PANTHER" id="PTHR34001">
    <property type="entry name" value="BLL7405 PROTEIN"/>
    <property type="match status" value="1"/>
</dbReference>
<dbReference type="AlphaFoldDB" id="A0A8J7UK11"/>
<dbReference type="InterPro" id="IPR027385">
    <property type="entry name" value="Beta-barrel_OMP"/>
</dbReference>
<evidence type="ECO:0000259" key="7">
    <source>
        <dbReference type="Pfam" id="PF13505"/>
    </source>
</evidence>
<evidence type="ECO:0000313" key="8">
    <source>
        <dbReference type="EMBL" id="MBP0437902.1"/>
    </source>
</evidence>
<dbReference type="InterPro" id="IPR011250">
    <property type="entry name" value="OMP/PagP_B-barrel"/>
</dbReference>
<organism evidence="8 9">
    <name type="scientific">Tianweitania sediminis</name>
    <dbReference type="NCBI Taxonomy" id="1502156"/>
    <lineage>
        <taxon>Bacteria</taxon>
        <taxon>Pseudomonadati</taxon>
        <taxon>Pseudomonadota</taxon>
        <taxon>Alphaproteobacteria</taxon>
        <taxon>Hyphomicrobiales</taxon>
        <taxon>Phyllobacteriaceae</taxon>
        <taxon>Tianweitania</taxon>
    </lineage>
</organism>
<dbReference type="EMBL" id="JAGIYY010000001">
    <property type="protein sequence ID" value="MBP0437902.1"/>
    <property type="molecule type" value="Genomic_DNA"/>
</dbReference>
<evidence type="ECO:0000256" key="3">
    <source>
        <dbReference type="ARBA" id="ARBA00023136"/>
    </source>
</evidence>
<evidence type="ECO:0000256" key="5">
    <source>
        <dbReference type="ARBA" id="ARBA00038306"/>
    </source>
</evidence>
<dbReference type="Proteomes" id="UP000666240">
    <property type="component" value="Unassembled WGS sequence"/>
</dbReference>
<keyword evidence="3" id="KW-0472">Membrane</keyword>
<protein>
    <submittedName>
        <fullName evidence="8">Porin family protein</fullName>
    </submittedName>
</protein>
<dbReference type="PANTHER" id="PTHR34001:SF3">
    <property type="entry name" value="BLL7405 PROTEIN"/>
    <property type="match status" value="1"/>
</dbReference>
<evidence type="ECO:0000256" key="4">
    <source>
        <dbReference type="ARBA" id="ARBA00023237"/>
    </source>
</evidence>
<dbReference type="Gene3D" id="2.40.160.20">
    <property type="match status" value="1"/>
</dbReference>
<evidence type="ECO:0000313" key="9">
    <source>
        <dbReference type="Proteomes" id="UP000666240"/>
    </source>
</evidence>